<evidence type="ECO:0000259" key="5">
    <source>
        <dbReference type="PROSITE" id="PS50931"/>
    </source>
</evidence>
<dbReference type="Gene3D" id="1.10.10.10">
    <property type="entry name" value="Winged helix-like DNA-binding domain superfamily/Winged helix DNA-binding domain"/>
    <property type="match status" value="1"/>
</dbReference>
<name>A0A7J0BNK1_9BACT</name>
<evidence type="ECO:0000256" key="1">
    <source>
        <dbReference type="ARBA" id="ARBA00009437"/>
    </source>
</evidence>
<organism evidence="6 7">
    <name type="scientific">Desulfovibrio subterraneus</name>
    <dbReference type="NCBI Taxonomy" id="2718620"/>
    <lineage>
        <taxon>Bacteria</taxon>
        <taxon>Pseudomonadati</taxon>
        <taxon>Thermodesulfobacteriota</taxon>
        <taxon>Desulfovibrionia</taxon>
        <taxon>Desulfovibrionales</taxon>
        <taxon>Desulfovibrionaceae</taxon>
        <taxon>Desulfovibrio</taxon>
    </lineage>
</organism>
<reference evidence="6 7" key="1">
    <citation type="submission" date="2020-05" db="EMBL/GenBank/DDBJ databases">
        <title>Draft genome sequence of Desulfovibrio sp. strain HN2T.</title>
        <authorList>
            <person name="Ueno A."/>
            <person name="Tamazawa S."/>
            <person name="Tamamura S."/>
            <person name="Murakami T."/>
            <person name="Kiyama T."/>
            <person name="Inomata H."/>
            <person name="Amano Y."/>
            <person name="Miyakawa K."/>
            <person name="Tamaki H."/>
            <person name="Naganuma T."/>
            <person name="Kaneko K."/>
        </authorList>
    </citation>
    <scope>NUCLEOTIDE SEQUENCE [LARGE SCALE GENOMIC DNA]</scope>
    <source>
        <strain evidence="6 7">HN2</strain>
    </source>
</reference>
<keyword evidence="7" id="KW-1185">Reference proteome</keyword>
<dbReference type="Proteomes" id="UP000503840">
    <property type="component" value="Unassembled WGS sequence"/>
</dbReference>
<dbReference type="InterPro" id="IPR005119">
    <property type="entry name" value="LysR_subst-bd"/>
</dbReference>
<comment type="similarity">
    <text evidence="1">Belongs to the LysR transcriptional regulatory family.</text>
</comment>
<dbReference type="GO" id="GO:0000976">
    <property type="term" value="F:transcription cis-regulatory region binding"/>
    <property type="evidence" value="ECO:0007669"/>
    <property type="project" value="TreeGrafter"/>
</dbReference>
<comment type="caution">
    <text evidence="6">The sequence shown here is derived from an EMBL/GenBank/DDBJ whole genome shotgun (WGS) entry which is preliminary data.</text>
</comment>
<accession>A0A7J0BNK1</accession>
<dbReference type="PANTHER" id="PTHR30126:SF100">
    <property type="entry name" value="LYSR-FAMILY TRANSCRIPTIONAL REGULATOR"/>
    <property type="match status" value="1"/>
</dbReference>
<keyword evidence="2" id="KW-0805">Transcription regulation</keyword>
<dbReference type="InterPro" id="IPR000847">
    <property type="entry name" value="LysR_HTH_N"/>
</dbReference>
<evidence type="ECO:0000313" key="7">
    <source>
        <dbReference type="Proteomes" id="UP000503840"/>
    </source>
</evidence>
<evidence type="ECO:0000256" key="3">
    <source>
        <dbReference type="ARBA" id="ARBA00023125"/>
    </source>
</evidence>
<dbReference type="GO" id="GO:0003700">
    <property type="term" value="F:DNA-binding transcription factor activity"/>
    <property type="evidence" value="ECO:0007669"/>
    <property type="project" value="InterPro"/>
</dbReference>
<evidence type="ECO:0000313" key="6">
    <source>
        <dbReference type="EMBL" id="GFM35293.1"/>
    </source>
</evidence>
<dbReference type="PANTHER" id="PTHR30126">
    <property type="entry name" value="HTH-TYPE TRANSCRIPTIONAL REGULATOR"/>
    <property type="match status" value="1"/>
</dbReference>
<dbReference type="EMBL" id="BLVO01000016">
    <property type="protein sequence ID" value="GFM35293.1"/>
    <property type="molecule type" value="Genomic_DNA"/>
</dbReference>
<keyword evidence="4" id="KW-0804">Transcription</keyword>
<dbReference type="FunFam" id="1.10.10.10:FF:000001">
    <property type="entry name" value="LysR family transcriptional regulator"/>
    <property type="match status" value="1"/>
</dbReference>
<feature type="domain" description="HTH lysR-type" evidence="5">
    <location>
        <begin position="1"/>
        <end position="58"/>
    </location>
</feature>
<dbReference type="PRINTS" id="PR00039">
    <property type="entry name" value="HTHLYSR"/>
</dbReference>
<evidence type="ECO:0000256" key="4">
    <source>
        <dbReference type="ARBA" id="ARBA00023163"/>
    </source>
</evidence>
<dbReference type="CDD" id="cd05466">
    <property type="entry name" value="PBP2_LTTR_substrate"/>
    <property type="match status" value="1"/>
</dbReference>
<dbReference type="InterPro" id="IPR036388">
    <property type="entry name" value="WH-like_DNA-bd_sf"/>
</dbReference>
<dbReference type="PROSITE" id="PS50931">
    <property type="entry name" value="HTH_LYSR"/>
    <property type="match status" value="1"/>
</dbReference>
<gene>
    <name evidence="6" type="ORF">DSM101010T_36580</name>
</gene>
<dbReference type="InterPro" id="IPR036390">
    <property type="entry name" value="WH_DNA-bd_sf"/>
</dbReference>
<proteinExistence type="inferred from homology"/>
<dbReference type="Pfam" id="PF00126">
    <property type="entry name" value="HTH_1"/>
    <property type="match status" value="1"/>
</dbReference>
<dbReference type="SUPFAM" id="SSF53850">
    <property type="entry name" value="Periplasmic binding protein-like II"/>
    <property type="match status" value="1"/>
</dbReference>
<protein>
    <recommendedName>
        <fullName evidence="5">HTH lysR-type domain-containing protein</fullName>
    </recommendedName>
</protein>
<dbReference type="AlphaFoldDB" id="A0A7J0BNK1"/>
<dbReference type="Gene3D" id="3.40.190.10">
    <property type="entry name" value="Periplasmic binding protein-like II"/>
    <property type="match status" value="1"/>
</dbReference>
<evidence type="ECO:0000256" key="2">
    <source>
        <dbReference type="ARBA" id="ARBA00023015"/>
    </source>
</evidence>
<dbReference type="SUPFAM" id="SSF46785">
    <property type="entry name" value="Winged helix' DNA-binding domain"/>
    <property type="match status" value="1"/>
</dbReference>
<keyword evidence="3" id="KW-0238">DNA-binding</keyword>
<dbReference type="Pfam" id="PF03466">
    <property type="entry name" value="LysR_substrate"/>
    <property type="match status" value="1"/>
</dbReference>
<sequence>MELRLLRTFRAVAERLNFTRAAEDLHLAQSSVSAQIRLLEEDLGVSLFDRIGRRILLTEAGETLLHYARRMEAMSDEIRNEIAAGTEKAGSLTIRIPETVAAEYMPAIVEDFHDRHPKAVLNFINCDDARLREELNSGRIDLAFLLTDEVTMPNVTVEALRTESLMLVAAPQHPLSQVPHVTTASMHGSTILHLRVD</sequence>